<reference evidence="2" key="1">
    <citation type="submission" date="2017-08" db="EMBL/GenBank/DDBJ databases">
        <title>Mesorhizobium wenxinae sp. nov., a novel rhizobial species isolated from root nodules of chickpea (Cicer arietinum L.).</title>
        <authorList>
            <person name="Zhang J."/>
        </authorList>
    </citation>
    <scope>NUCLEOTIDE SEQUENCE [LARGE SCALE GENOMIC DNA]</scope>
    <source>
        <strain evidence="2">USDA 3392</strain>
    </source>
</reference>
<dbReference type="Pfam" id="PF12686">
    <property type="entry name" value="DUF3800"/>
    <property type="match status" value="1"/>
</dbReference>
<sequence>MSRIFLFADEAGCFNFSKAQNVSRYYIVCTAILPDCSIGIKLQELRRDLAWQGAPLGDYFHATTDRQEVRNAVFDVLANEKFTIQATMMEKSKAIPKVRVTEDRFYKIGWHFHFQNSSDAYLKAANEIMITVASIGTKKKRIAFEDSVRDVVKQKIRSDSWRVAFWPANTDPCLQIADYCTWAIQRKWESGGKDTRSYELIRDKITYEFDLWKHGDKHYY</sequence>
<name>A0AB36R3Y4_9HYPH</name>
<dbReference type="EMBL" id="NPKI01000034">
    <property type="protein sequence ID" value="PAP99182.1"/>
    <property type="molecule type" value="Genomic_DNA"/>
</dbReference>
<feature type="non-terminal residue" evidence="1">
    <location>
        <position position="220"/>
    </location>
</feature>
<evidence type="ECO:0008006" key="3">
    <source>
        <dbReference type="Google" id="ProtNLM"/>
    </source>
</evidence>
<gene>
    <name evidence="1" type="ORF">CIT25_26590</name>
</gene>
<proteinExistence type="predicted"/>
<dbReference type="AlphaFoldDB" id="A0AB36R3Y4"/>
<protein>
    <recommendedName>
        <fullName evidence="3">DUF3800 domain-containing protein</fullName>
    </recommendedName>
</protein>
<keyword evidence="2" id="KW-1185">Reference proteome</keyword>
<dbReference type="InterPro" id="IPR024524">
    <property type="entry name" value="DUF3800"/>
</dbReference>
<comment type="caution">
    <text evidence="1">The sequence shown here is derived from an EMBL/GenBank/DDBJ whole genome shotgun (WGS) entry which is preliminary data.</text>
</comment>
<accession>A0AB36R3Y4</accession>
<dbReference type="Proteomes" id="UP000216215">
    <property type="component" value="Unassembled WGS sequence"/>
</dbReference>
<evidence type="ECO:0000313" key="2">
    <source>
        <dbReference type="Proteomes" id="UP000216215"/>
    </source>
</evidence>
<dbReference type="RefSeq" id="WP_095488096.1">
    <property type="nucleotide sequence ID" value="NZ_CP088151.1"/>
</dbReference>
<evidence type="ECO:0000313" key="1">
    <source>
        <dbReference type="EMBL" id="PAP99182.1"/>
    </source>
</evidence>
<organism evidence="1 2">
    <name type="scientific">Mesorhizobium mediterraneum</name>
    <dbReference type="NCBI Taxonomy" id="43617"/>
    <lineage>
        <taxon>Bacteria</taxon>
        <taxon>Pseudomonadati</taxon>
        <taxon>Pseudomonadota</taxon>
        <taxon>Alphaproteobacteria</taxon>
        <taxon>Hyphomicrobiales</taxon>
        <taxon>Phyllobacteriaceae</taxon>
        <taxon>Mesorhizobium</taxon>
    </lineage>
</organism>